<dbReference type="PANTHER" id="PTHR23420:SF0">
    <property type="entry name" value="ADENOSYLHOMOCYSTEINASE"/>
    <property type="match status" value="1"/>
</dbReference>
<feature type="binding site" evidence="5 7">
    <location>
        <begin position="151"/>
        <end position="153"/>
    </location>
    <ligand>
        <name>NAD(+)</name>
        <dbReference type="ChEBI" id="CHEBI:57540"/>
    </ligand>
</feature>
<dbReference type="SUPFAM" id="SSF52283">
    <property type="entry name" value="Formate/glycerate dehydrogenase catalytic domain-like"/>
    <property type="match status" value="1"/>
</dbReference>
<dbReference type="SUPFAM" id="SSF51735">
    <property type="entry name" value="NAD(P)-binding Rossmann-fold domains"/>
    <property type="match status" value="1"/>
</dbReference>
<evidence type="ECO:0000256" key="3">
    <source>
        <dbReference type="ARBA" id="ARBA00022801"/>
    </source>
</evidence>
<feature type="domain" description="S-adenosyl-L-homocysteine hydrolase NAD binding" evidence="9">
    <location>
        <begin position="185"/>
        <end position="344"/>
    </location>
</feature>
<dbReference type="PANTHER" id="PTHR23420">
    <property type="entry name" value="ADENOSYLHOMOCYSTEINASE"/>
    <property type="match status" value="1"/>
</dbReference>
<feature type="binding site" evidence="5 6">
    <location>
        <position position="150"/>
    </location>
    <ligand>
        <name>substrate</name>
    </ligand>
</feature>
<comment type="caution">
    <text evidence="10">The sequence shown here is derived from an EMBL/GenBank/DDBJ whole genome shotgun (WGS) entry which is preliminary data.</text>
</comment>
<dbReference type="NCBIfam" id="TIGR00936">
    <property type="entry name" value="ahcY"/>
    <property type="match status" value="1"/>
</dbReference>
<dbReference type="PROSITE" id="PS00739">
    <property type="entry name" value="ADOHCYASE_2"/>
    <property type="match status" value="1"/>
</dbReference>
<dbReference type="HAMAP" id="MF_00563">
    <property type="entry name" value="AdoHcyase"/>
    <property type="match status" value="1"/>
</dbReference>
<evidence type="ECO:0000256" key="4">
    <source>
        <dbReference type="ARBA" id="ARBA00023027"/>
    </source>
</evidence>
<comment type="function">
    <text evidence="5">May play a key role in the regulation of the intracellular concentration of adenosylhomocysteine.</text>
</comment>
<feature type="binding site" evidence="5 6">
    <location>
        <position position="184"/>
    </location>
    <ligand>
        <name>substrate</name>
    </ligand>
</feature>
<dbReference type="SMART" id="SM00997">
    <property type="entry name" value="AdoHcyase_NAD"/>
    <property type="match status" value="1"/>
</dbReference>
<evidence type="ECO:0000256" key="5">
    <source>
        <dbReference type="HAMAP-Rule" id="MF_00563"/>
    </source>
</evidence>
<feature type="binding site" evidence="5 6">
    <location>
        <position position="54"/>
    </location>
    <ligand>
        <name>substrate</name>
    </ligand>
</feature>
<keyword evidence="2 5" id="KW-0554">One-carbon metabolism</keyword>
<dbReference type="InterPro" id="IPR015878">
    <property type="entry name" value="Ado_hCys_hydrolase_NAD-bd"/>
</dbReference>
<comment type="catalytic activity">
    <reaction evidence="5">
        <text>S-adenosyl-L-homocysteine + H2O = L-homocysteine + adenosine</text>
        <dbReference type="Rhea" id="RHEA:21708"/>
        <dbReference type="ChEBI" id="CHEBI:15377"/>
        <dbReference type="ChEBI" id="CHEBI:16335"/>
        <dbReference type="ChEBI" id="CHEBI:57856"/>
        <dbReference type="ChEBI" id="CHEBI:58199"/>
        <dbReference type="EC" id="3.13.2.1"/>
    </reaction>
</comment>
<feature type="binding site" evidence="5 7">
    <location>
        <begin position="293"/>
        <end position="295"/>
    </location>
    <ligand>
        <name>NAD(+)</name>
        <dbReference type="ChEBI" id="CHEBI:57540"/>
    </ligand>
</feature>
<comment type="subcellular location">
    <subcellularLocation>
        <location evidence="5">Cytoplasm</location>
    </subcellularLocation>
</comment>
<dbReference type="UniPathway" id="UPA00314">
    <property type="reaction ID" value="UER00076"/>
</dbReference>
<dbReference type="InterPro" id="IPR000043">
    <property type="entry name" value="Adenosylhomocysteinase-like"/>
</dbReference>
<evidence type="ECO:0000259" key="9">
    <source>
        <dbReference type="SMART" id="SM00997"/>
    </source>
</evidence>
<keyword evidence="4 5" id="KW-0520">NAD</keyword>
<feature type="binding site" evidence="5 7">
    <location>
        <position position="237"/>
    </location>
    <ligand>
        <name>NAD(+)</name>
        <dbReference type="ChEBI" id="CHEBI:57540"/>
    </ligand>
</feature>
<dbReference type="InterPro" id="IPR036291">
    <property type="entry name" value="NAD(P)-bd_dom_sf"/>
</dbReference>
<dbReference type="AlphaFoldDB" id="A0A5E4LS80"/>
<gene>
    <name evidence="5 10" type="primary">ahcY</name>
    <name evidence="10" type="ORF">LFW2832_00489</name>
</gene>
<feature type="binding site" evidence="5">
    <location>
        <begin position="214"/>
        <end position="219"/>
    </location>
    <ligand>
        <name>NAD(+)</name>
        <dbReference type="ChEBI" id="CHEBI:57540"/>
    </ligand>
</feature>
<keyword evidence="5" id="KW-0963">Cytoplasm</keyword>
<dbReference type="CDD" id="cd00401">
    <property type="entry name" value="SAHH"/>
    <property type="match status" value="1"/>
</dbReference>
<reference evidence="10 11" key="1">
    <citation type="submission" date="2019-08" db="EMBL/GenBank/DDBJ databases">
        <authorList>
            <person name="Vazquez-Campos X."/>
        </authorList>
    </citation>
    <scope>NUCLEOTIDE SEQUENCE [LARGE SCALE GENOMIC DNA]</scope>
    <source>
        <strain evidence="10">LFW-283_2</strain>
    </source>
</reference>
<feature type="binding site" evidence="5 7">
    <location>
        <position position="338"/>
    </location>
    <ligand>
        <name>NAD(+)</name>
        <dbReference type="ChEBI" id="CHEBI:57540"/>
    </ligand>
</feature>
<evidence type="ECO:0000256" key="7">
    <source>
        <dbReference type="PIRSR" id="PIRSR001109-2"/>
    </source>
</evidence>
<comment type="similarity">
    <text evidence="1 5 8">Belongs to the adenosylhomocysteinase family.</text>
</comment>
<name>A0A5E4LS80_9ARCH</name>
<evidence type="ECO:0000256" key="8">
    <source>
        <dbReference type="RuleBase" id="RU004166"/>
    </source>
</evidence>
<dbReference type="EMBL" id="CABMJJ010000009">
    <property type="protein sequence ID" value="VVC03727.1"/>
    <property type="molecule type" value="Genomic_DNA"/>
</dbReference>
<dbReference type="GO" id="GO:0005829">
    <property type="term" value="C:cytosol"/>
    <property type="evidence" value="ECO:0007669"/>
    <property type="project" value="TreeGrafter"/>
</dbReference>
<dbReference type="GO" id="GO:0033353">
    <property type="term" value="P:S-adenosylmethionine cycle"/>
    <property type="evidence" value="ECO:0007669"/>
    <property type="project" value="TreeGrafter"/>
</dbReference>
<organism evidence="10 11">
    <name type="scientific">Candidatus Bilamarchaeum dharawalense</name>
    <dbReference type="NCBI Taxonomy" id="2885759"/>
    <lineage>
        <taxon>Archaea</taxon>
        <taxon>Candidatus Micrarchaeota</taxon>
        <taxon>Candidatus Micrarchaeia</taxon>
        <taxon>Candidatus Anstonellales</taxon>
        <taxon>Candidatus Bilamarchaeaceae</taxon>
        <taxon>Candidatus Bilamarchaeum</taxon>
    </lineage>
</organism>
<dbReference type="GO" id="GO:0004013">
    <property type="term" value="F:adenosylhomocysteinase activity"/>
    <property type="evidence" value="ECO:0007669"/>
    <property type="project" value="UniProtKB-UniRule"/>
</dbReference>
<comment type="pathway">
    <text evidence="5">Amino-acid biosynthesis; L-homocysteine biosynthesis; L-homocysteine from S-adenosyl-L-homocysteine: step 1/1.</text>
</comment>
<dbReference type="Proteomes" id="UP000789941">
    <property type="component" value="Unassembled WGS sequence"/>
</dbReference>
<comment type="caution">
    <text evidence="5">Lacks conserved residue(s) required for the propagation of feature annotation.</text>
</comment>
<dbReference type="NCBIfam" id="NF004005">
    <property type="entry name" value="PRK05476.2-3"/>
    <property type="match status" value="1"/>
</dbReference>
<evidence type="ECO:0000256" key="6">
    <source>
        <dbReference type="PIRSR" id="PIRSR001109-1"/>
    </source>
</evidence>
<feature type="binding site" evidence="7">
    <location>
        <position position="345"/>
    </location>
    <ligand>
        <name>NAD(+)</name>
        <dbReference type="ChEBI" id="CHEBI:57540"/>
    </ligand>
</feature>
<dbReference type="InterPro" id="IPR020082">
    <property type="entry name" value="S-Ado-L-homoCys_hydrolase_CS"/>
</dbReference>
<sequence length="416" mass="45563">MTDYAVKDEKLAEQGMLNIELAEKRMPALLTIRERFKKTQPFKGLTIGMALHVTKETAVLVRTLRAGGAKVAISGCNPLSTQDDIAAALAKEGVNVYAHKGESKEEYYKFLERVLSHKPDLTIDDGCDLITLIHTKHTELLSKLIGGCEETTTGIIRLHAMVKDNALKYPVIAVNDNNTKHLLDNYYGTGQSTLDGIFRATNILFAGKTVVVAGYGDCGKGVSLRARGMGANVIVTEVKPFRALQAILDGYRVMPMNEAAKLGDVFITVTGDRDVITVEHVKNMKDGAVLANSGHFDNEIDVAALNKTYKRRKMRPSLDEYKVGNKSIYLCAEGRLVNLGAAEGHPSEVMSTSFCGQALACEFLVKNKGKLKPSVITLPEEVDIEIAKLQLESMGVKIDVLTEEQKKYLASWQEGT</sequence>
<dbReference type="EC" id="3.13.2.1" evidence="5"/>
<dbReference type="FunFam" id="3.40.50.720:FF:000004">
    <property type="entry name" value="Adenosylhomocysteinase"/>
    <property type="match status" value="1"/>
</dbReference>
<evidence type="ECO:0000313" key="11">
    <source>
        <dbReference type="Proteomes" id="UP000789941"/>
    </source>
</evidence>
<comment type="cofactor">
    <cofactor evidence="5 7">
        <name>NAD(+)</name>
        <dbReference type="ChEBI" id="CHEBI:57540"/>
    </cofactor>
    <text evidence="5 7">Binds 1 NAD(+) per subunit.</text>
</comment>
<feature type="binding site" evidence="5 6">
    <location>
        <position position="125"/>
    </location>
    <ligand>
        <name>substrate</name>
    </ligand>
</feature>
<dbReference type="Gene3D" id="3.40.50.720">
    <property type="entry name" value="NAD(P)-binding Rossmann-like Domain"/>
    <property type="match status" value="1"/>
</dbReference>
<keyword evidence="3 5" id="KW-0378">Hydrolase</keyword>
<accession>A0A5E4LS80</accession>
<feature type="binding site" evidence="5 6">
    <location>
        <position position="180"/>
    </location>
    <ligand>
        <name>substrate</name>
    </ligand>
</feature>
<dbReference type="GO" id="GO:0071269">
    <property type="term" value="P:L-homocysteine biosynthetic process"/>
    <property type="evidence" value="ECO:0007669"/>
    <property type="project" value="UniProtKB-UniRule"/>
</dbReference>
<dbReference type="InterPro" id="IPR042172">
    <property type="entry name" value="Adenosylhomocyst_ase-like_sf"/>
</dbReference>
<evidence type="ECO:0000256" key="2">
    <source>
        <dbReference type="ARBA" id="ARBA00022563"/>
    </source>
</evidence>
<proteinExistence type="inferred from homology"/>
<dbReference type="Pfam" id="PF05221">
    <property type="entry name" value="AdoHcyase"/>
    <property type="match status" value="1"/>
</dbReference>
<dbReference type="Gene3D" id="3.40.50.1480">
    <property type="entry name" value="Adenosylhomocysteinase-like"/>
    <property type="match status" value="1"/>
</dbReference>
<dbReference type="SMART" id="SM00996">
    <property type="entry name" value="AdoHcyase"/>
    <property type="match status" value="1"/>
</dbReference>
<feature type="binding site" evidence="7">
    <location>
        <begin position="216"/>
        <end position="221"/>
    </location>
    <ligand>
        <name>NAD(+)</name>
        <dbReference type="ChEBI" id="CHEBI:57540"/>
    </ligand>
</feature>
<protein>
    <recommendedName>
        <fullName evidence="5">Adenosylhomocysteinase</fullName>
        <ecNumber evidence="5">3.13.2.1</ecNumber>
    </recommendedName>
    <alternativeName>
        <fullName evidence="5">S-adenosyl-L-homocysteine hydrolase</fullName>
        <shortName evidence="5">AdoHcyase</shortName>
    </alternativeName>
</protein>
<evidence type="ECO:0000256" key="1">
    <source>
        <dbReference type="ARBA" id="ARBA00007122"/>
    </source>
</evidence>
<dbReference type="GO" id="GO:0006730">
    <property type="term" value="P:one-carbon metabolic process"/>
    <property type="evidence" value="ECO:0007669"/>
    <property type="project" value="UniProtKB-UniRule"/>
</dbReference>
<evidence type="ECO:0000313" key="10">
    <source>
        <dbReference type="EMBL" id="VVC03727.1"/>
    </source>
</evidence>
<feature type="binding site" evidence="5">
    <location>
        <position position="185"/>
    </location>
    <ligand>
        <name>NAD(+)</name>
        <dbReference type="ChEBI" id="CHEBI:57540"/>
    </ligand>
</feature>
<dbReference type="PIRSF" id="PIRSF001109">
    <property type="entry name" value="Ad_hcy_hydrolase"/>
    <property type="match status" value="1"/>
</dbReference>
<dbReference type="Pfam" id="PF00670">
    <property type="entry name" value="AdoHcyase_NAD"/>
    <property type="match status" value="1"/>
</dbReference>